<reference evidence="1" key="1">
    <citation type="submission" date="2021-06" db="EMBL/GenBank/DDBJ databases">
        <authorList>
            <person name="Hodson N. C."/>
            <person name="Mongue J. A."/>
            <person name="Jaron S. K."/>
        </authorList>
    </citation>
    <scope>NUCLEOTIDE SEQUENCE</scope>
</reference>
<keyword evidence="2" id="KW-1185">Reference proteome</keyword>
<name>A0A8J2KXL8_9HEXA</name>
<dbReference type="EMBL" id="CAJVCH010529410">
    <property type="protein sequence ID" value="CAG7823411.1"/>
    <property type="molecule type" value="Genomic_DNA"/>
</dbReference>
<evidence type="ECO:0000313" key="1">
    <source>
        <dbReference type="EMBL" id="CAG7823411.1"/>
    </source>
</evidence>
<organism evidence="1 2">
    <name type="scientific">Allacma fusca</name>
    <dbReference type="NCBI Taxonomy" id="39272"/>
    <lineage>
        <taxon>Eukaryota</taxon>
        <taxon>Metazoa</taxon>
        <taxon>Ecdysozoa</taxon>
        <taxon>Arthropoda</taxon>
        <taxon>Hexapoda</taxon>
        <taxon>Collembola</taxon>
        <taxon>Symphypleona</taxon>
        <taxon>Sminthuridae</taxon>
        <taxon>Allacma</taxon>
    </lineage>
</organism>
<gene>
    <name evidence="1" type="ORF">AFUS01_LOCUS33630</name>
</gene>
<comment type="caution">
    <text evidence="1">The sequence shown here is derived from an EMBL/GenBank/DDBJ whole genome shotgun (WGS) entry which is preliminary data.</text>
</comment>
<sequence length="28" mass="3400">ATGKVFGYLLEKRMYYCTLHRSIKRHDL</sequence>
<accession>A0A8J2KXL8</accession>
<feature type="non-terminal residue" evidence="1">
    <location>
        <position position="28"/>
    </location>
</feature>
<proteinExistence type="predicted"/>
<protein>
    <submittedName>
        <fullName evidence="1">Uncharacterized protein</fullName>
    </submittedName>
</protein>
<dbReference type="Proteomes" id="UP000708208">
    <property type="component" value="Unassembled WGS sequence"/>
</dbReference>
<evidence type="ECO:0000313" key="2">
    <source>
        <dbReference type="Proteomes" id="UP000708208"/>
    </source>
</evidence>
<dbReference type="AlphaFoldDB" id="A0A8J2KXL8"/>